<name>A0A087HI16_ARAAL</name>
<dbReference type="AlphaFoldDB" id="A0A087HI16"/>
<dbReference type="PANTHER" id="PTHR46801">
    <property type="entry name" value="OS06G0309200 PROTEIN"/>
    <property type="match status" value="1"/>
</dbReference>
<accession>A0A087HI16</accession>
<organism evidence="1 2">
    <name type="scientific">Arabis alpina</name>
    <name type="common">Alpine rock-cress</name>
    <dbReference type="NCBI Taxonomy" id="50452"/>
    <lineage>
        <taxon>Eukaryota</taxon>
        <taxon>Viridiplantae</taxon>
        <taxon>Streptophyta</taxon>
        <taxon>Embryophyta</taxon>
        <taxon>Tracheophyta</taxon>
        <taxon>Spermatophyta</taxon>
        <taxon>Magnoliopsida</taxon>
        <taxon>eudicotyledons</taxon>
        <taxon>Gunneridae</taxon>
        <taxon>Pentapetalae</taxon>
        <taxon>rosids</taxon>
        <taxon>malvids</taxon>
        <taxon>Brassicales</taxon>
        <taxon>Brassicaceae</taxon>
        <taxon>Arabideae</taxon>
        <taxon>Arabis</taxon>
    </lineage>
</organism>
<evidence type="ECO:0000313" key="1">
    <source>
        <dbReference type="EMBL" id="KFK41768.1"/>
    </source>
</evidence>
<dbReference type="eggNOG" id="KOG4160">
    <property type="taxonomic scope" value="Eukaryota"/>
</dbReference>
<sequence>MKPRSSLHVDSSLFKEIDLWSVGKPVLGDSSVEAGINGSFMPNGNDFKVSGSRSLSFVSGVNRMMAISIQQEVFNSATLVYFNEKRMRMVIRESKNGSISINVQDFGKVLSVARISSVLNVAGSAKIAKNNLTGSFILTDFNATVKSSNIGELLRKYIQSWCMNRNICVFFLRMREERKKKVEDASDALSWVARTI</sequence>
<dbReference type="OrthoDB" id="10255543at2759"/>
<dbReference type="InterPro" id="IPR017943">
    <property type="entry name" value="Bactericidal_perm-incr_a/b_dom"/>
</dbReference>
<evidence type="ECO:0000313" key="2">
    <source>
        <dbReference type="Proteomes" id="UP000029120"/>
    </source>
</evidence>
<dbReference type="GO" id="GO:0008289">
    <property type="term" value="F:lipid binding"/>
    <property type="evidence" value="ECO:0007669"/>
    <property type="project" value="InterPro"/>
</dbReference>
<dbReference type="Proteomes" id="UP000029120">
    <property type="component" value="Chromosome 2"/>
</dbReference>
<dbReference type="Gene3D" id="3.15.20.10">
    <property type="entry name" value="Bactericidal permeability-increasing protein, domain 2"/>
    <property type="match status" value="2"/>
</dbReference>
<dbReference type="InterPro" id="IPR045897">
    <property type="entry name" value="BPI/LBP_pln"/>
</dbReference>
<proteinExistence type="predicted"/>
<dbReference type="PANTHER" id="PTHR46801:SF2">
    <property type="entry name" value="LIPOPOLYSACCHARIDE-BINDING PROTEIN"/>
    <property type="match status" value="1"/>
</dbReference>
<reference evidence="2" key="1">
    <citation type="journal article" date="2015" name="Nat. Plants">
        <title>Genome expansion of Arabis alpina linked with retrotransposition and reduced symmetric DNA methylation.</title>
        <authorList>
            <person name="Willing E.M."/>
            <person name="Rawat V."/>
            <person name="Mandakova T."/>
            <person name="Maumus F."/>
            <person name="James G.V."/>
            <person name="Nordstroem K.J."/>
            <person name="Becker C."/>
            <person name="Warthmann N."/>
            <person name="Chica C."/>
            <person name="Szarzynska B."/>
            <person name="Zytnicki M."/>
            <person name="Albani M.C."/>
            <person name="Kiefer C."/>
            <person name="Bergonzi S."/>
            <person name="Castaings L."/>
            <person name="Mateos J.L."/>
            <person name="Berns M.C."/>
            <person name="Bujdoso N."/>
            <person name="Piofczyk T."/>
            <person name="de Lorenzo L."/>
            <person name="Barrero-Sicilia C."/>
            <person name="Mateos I."/>
            <person name="Piednoel M."/>
            <person name="Hagmann J."/>
            <person name="Chen-Min-Tao R."/>
            <person name="Iglesias-Fernandez R."/>
            <person name="Schuster S.C."/>
            <person name="Alonso-Blanco C."/>
            <person name="Roudier F."/>
            <person name="Carbonero P."/>
            <person name="Paz-Ares J."/>
            <person name="Davis S.J."/>
            <person name="Pecinka A."/>
            <person name="Quesneville H."/>
            <person name="Colot V."/>
            <person name="Lysak M.A."/>
            <person name="Weigel D."/>
            <person name="Coupland G."/>
            <person name="Schneeberger K."/>
        </authorList>
    </citation>
    <scope>NUCLEOTIDE SEQUENCE [LARGE SCALE GENOMIC DNA]</scope>
    <source>
        <strain evidence="2">cv. Pajares</strain>
    </source>
</reference>
<protein>
    <submittedName>
        <fullName evidence="1">Uncharacterized protein</fullName>
    </submittedName>
</protein>
<dbReference type="EMBL" id="CM002870">
    <property type="protein sequence ID" value="KFK41768.1"/>
    <property type="molecule type" value="Genomic_DNA"/>
</dbReference>
<gene>
    <name evidence="1" type="ordered locus">AALP_Aa2g169700</name>
</gene>
<dbReference type="SUPFAM" id="SSF55394">
    <property type="entry name" value="Bactericidal permeability-increasing protein, BPI"/>
    <property type="match status" value="1"/>
</dbReference>
<dbReference type="Gramene" id="KFK41768">
    <property type="protein sequence ID" value="KFK41768"/>
    <property type="gene ID" value="AALP_AA2G169700"/>
</dbReference>
<keyword evidence="2" id="KW-1185">Reference proteome</keyword>